<dbReference type="GO" id="GO:0061630">
    <property type="term" value="F:ubiquitin protein ligase activity"/>
    <property type="evidence" value="ECO:0007669"/>
    <property type="project" value="TreeGrafter"/>
</dbReference>
<evidence type="ECO:0008006" key="5">
    <source>
        <dbReference type="Google" id="ProtNLM"/>
    </source>
</evidence>
<feature type="transmembrane region" description="Helical" evidence="2">
    <location>
        <begin position="94"/>
        <end position="113"/>
    </location>
</feature>
<dbReference type="PANTHER" id="PTHR22696">
    <property type="entry name" value="E3 UBIQUITIN-PROTEIN LIGASE RNF26"/>
    <property type="match status" value="1"/>
</dbReference>
<feature type="transmembrane region" description="Helical" evidence="2">
    <location>
        <begin position="134"/>
        <end position="155"/>
    </location>
</feature>
<feature type="transmembrane region" description="Helical" evidence="2">
    <location>
        <begin position="215"/>
        <end position="238"/>
    </location>
</feature>
<sequence>MSTNSSLVPSSTDLLLLVPRLARNMADLAMRWIPVGTDNMTDPATHHLLNATATAIHKAASSPAASTASSSSSAYLSFLSLPFSADAIKGFGGMFAYIGSRWALATFAISIFLNRTHFYASSRQNLNPRWHTRLLLYSAPILLLSYHILSILQALKCQTSPDYPLLRYGDPNKHLAINFGGEGGFVYDFSSKLLFWKSDAECCRAMNMALQHDKFLDVMGSFSLLWPLFLALCFSQFIETLSCALQGRQPLPETGMTTFEHSLAFAESEAMLTNAIGLSVFGPADSTSHSRPTSDPSDPSDLSSILLTKSMVLQRLNVPSEVLLIALISCMSHISSAVLAITGRRHQLRLVNTAIWAICYMAAFCWSFVNALSSPLGSHDVSILRFPTVCIIGFIPHMLIILGILVCSSIYGVALLLNAISLPPSAPPNPSIKERLSIAFNNMQANVQFSSVSSMRLSWSEDFYTVLLKIGFNVLTAASESVFLNEGSKIQIHAMTWLEEERMQEFTSMLEDRRRASLIPSDLLDERIARGLSFTDHKTMSSTSGFAVERRSKSSTEPTSSRALNNDNGLGIAERRGRWQLSFEFLKGLFWLLVRINSRLTLTCLSRLGIERAPHWLTRAADYGQPTAAPVSLKSRNGQRASTPDFWLVSEKGVLSLPENGNIDVEVEMRRRLQAPAGHAAGEDAVDADLYNWWKRGGWWGDLDTSGTYEAREQDDDTTSMISMSSSALSEVDSEDDSGRRTPTQEDYIRSRESTPATGFEVADLARLLDPKTAADKEEAQMLARHLQSEKPMTRSQYRQRMNRDKARVLDVPYLESAFSESIEGASGATAEAENLERFLLERRLAKRPEAEGGVGSWDSGAEGMGSSGPQCVVCQSSPRVIVAWPCGCLCVCDECRVGVATRNFTKCMCCRTKVVAYSRLYVP</sequence>
<feature type="compositionally biased region" description="Polar residues" evidence="1">
    <location>
        <begin position="555"/>
        <end position="567"/>
    </location>
</feature>
<feature type="region of interest" description="Disordered" evidence="1">
    <location>
        <begin position="713"/>
        <end position="755"/>
    </location>
</feature>
<feature type="transmembrane region" description="Helical" evidence="2">
    <location>
        <begin position="384"/>
        <end position="417"/>
    </location>
</feature>
<protein>
    <recommendedName>
        <fullName evidence="5">Ubiquitin-protein ligase</fullName>
    </recommendedName>
</protein>
<evidence type="ECO:0000313" key="3">
    <source>
        <dbReference type="EMBL" id="KAH0221912.1"/>
    </source>
</evidence>
<evidence type="ECO:0000313" key="4">
    <source>
        <dbReference type="Proteomes" id="UP000767238"/>
    </source>
</evidence>
<feature type="transmembrane region" description="Helical" evidence="2">
    <location>
        <begin position="353"/>
        <end position="372"/>
    </location>
</feature>
<dbReference type="AlphaFoldDB" id="A0A9P8K752"/>
<evidence type="ECO:0000256" key="2">
    <source>
        <dbReference type="SAM" id="Phobius"/>
    </source>
</evidence>
<dbReference type="EMBL" id="JAHFYH010000030">
    <property type="protein sequence ID" value="KAH0221912.1"/>
    <property type="molecule type" value="Genomic_DNA"/>
</dbReference>
<comment type="caution">
    <text evidence="3">The sequence shown here is derived from an EMBL/GenBank/DDBJ whole genome shotgun (WGS) entry which is preliminary data.</text>
</comment>
<keyword evidence="2" id="KW-0472">Membrane</keyword>
<dbReference type="InterPro" id="IPR013083">
    <property type="entry name" value="Znf_RING/FYVE/PHD"/>
</dbReference>
<feature type="non-terminal residue" evidence="3">
    <location>
        <position position="1"/>
    </location>
</feature>
<keyword evidence="2" id="KW-1133">Transmembrane helix</keyword>
<proteinExistence type="predicted"/>
<dbReference type="Pfam" id="PF13920">
    <property type="entry name" value="zf-C3HC4_3"/>
    <property type="match status" value="1"/>
</dbReference>
<dbReference type="PANTHER" id="PTHR22696:SF1">
    <property type="entry name" value="E3 UBIQUITIN-PROTEIN LIGASE RNF26"/>
    <property type="match status" value="1"/>
</dbReference>
<dbReference type="GO" id="GO:0006511">
    <property type="term" value="P:ubiquitin-dependent protein catabolic process"/>
    <property type="evidence" value="ECO:0007669"/>
    <property type="project" value="TreeGrafter"/>
</dbReference>
<gene>
    <name evidence="3" type="ORF">KCV03_g4886</name>
</gene>
<dbReference type="Gene3D" id="3.30.40.10">
    <property type="entry name" value="Zinc/RING finger domain, C3HC4 (zinc finger)"/>
    <property type="match status" value="1"/>
</dbReference>
<feature type="transmembrane region" description="Helical" evidence="2">
    <location>
        <begin position="322"/>
        <end position="341"/>
    </location>
</feature>
<dbReference type="GO" id="GO:0016567">
    <property type="term" value="P:protein ubiquitination"/>
    <property type="evidence" value="ECO:0007669"/>
    <property type="project" value="TreeGrafter"/>
</dbReference>
<reference evidence="3" key="1">
    <citation type="journal article" date="2021" name="J Fungi (Basel)">
        <title>Virulence traits and population genomics of the black yeast Aureobasidium melanogenum.</title>
        <authorList>
            <person name="Cernosa A."/>
            <person name="Sun X."/>
            <person name="Gostincar C."/>
            <person name="Fang C."/>
            <person name="Gunde-Cimerman N."/>
            <person name="Song Z."/>
        </authorList>
    </citation>
    <scope>NUCLEOTIDE SEQUENCE</scope>
    <source>
        <strain evidence="3">EXF-8016</strain>
    </source>
</reference>
<accession>A0A9P8K752</accession>
<dbReference type="OrthoDB" id="66726at2759"/>
<dbReference type="Proteomes" id="UP000767238">
    <property type="component" value="Unassembled WGS sequence"/>
</dbReference>
<name>A0A9P8K752_AURME</name>
<evidence type="ECO:0000256" key="1">
    <source>
        <dbReference type="SAM" id="MobiDB-lite"/>
    </source>
</evidence>
<feature type="region of interest" description="Disordered" evidence="1">
    <location>
        <begin position="543"/>
        <end position="567"/>
    </location>
</feature>
<keyword evidence="2" id="KW-0812">Transmembrane</keyword>
<feature type="compositionally biased region" description="Basic and acidic residues" evidence="1">
    <location>
        <begin position="737"/>
        <end position="753"/>
    </location>
</feature>
<organism evidence="3 4">
    <name type="scientific">Aureobasidium melanogenum</name>
    <name type="common">Aureobasidium pullulans var. melanogenum</name>
    <dbReference type="NCBI Taxonomy" id="46634"/>
    <lineage>
        <taxon>Eukaryota</taxon>
        <taxon>Fungi</taxon>
        <taxon>Dikarya</taxon>
        <taxon>Ascomycota</taxon>
        <taxon>Pezizomycotina</taxon>
        <taxon>Dothideomycetes</taxon>
        <taxon>Dothideomycetidae</taxon>
        <taxon>Dothideales</taxon>
        <taxon>Saccotheciaceae</taxon>
        <taxon>Aureobasidium</taxon>
    </lineage>
</organism>
<reference evidence="3" key="2">
    <citation type="submission" date="2021-08" db="EMBL/GenBank/DDBJ databases">
        <authorList>
            <person name="Gostincar C."/>
            <person name="Sun X."/>
            <person name="Song Z."/>
            <person name="Gunde-Cimerman N."/>
        </authorList>
    </citation>
    <scope>NUCLEOTIDE SEQUENCE</scope>
    <source>
        <strain evidence="3">EXF-8016</strain>
    </source>
</reference>